<evidence type="ECO:0000256" key="3">
    <source>
        <dbReference type="ARBA" id="ARBA00022448"/>
    </source>
</evidence>
<evidence type="ECO:0000313" key="13">
    <source>
        <dbReference type="Proteomes" id="UP001596002"/>
    </source>
</evidence>
<dbReference type="PROSITE" id="PS50928">
    <property type="entry name" value="ABC_TM1"/>
    <property type="match status" value="1"/>
</dbReference>
<evidence type="ECO:0000256" key="2">
    <source>
        <dbReference type="ARBA" id="ARBA00007069"/>
    </source>
</evidence>
<evidence type="ECO:0000256" key="8">
    <source>
        <dbReference type="ARBA" id="ARBA00023136"/>
    </source>
</evidence>
<keyword evidence="6 9" id="KW-0812">Transmembrane</keyword>
<keyword evidence="8 9" id="KW-0472">Membrane</keyword>
<evidence type="ECO:0000256" key="7">
    <source>
        <dbReference type="ARBA" id="ARBA00022989"/>
    </source>
</evidence>
<dbReference type="Pfam" id="PF00528">
    <property type="entry name" value="BPD_transp_1"/>
    <property type="match status" value="1"/>
</dbReference>
<feature type="transmembrane region" description="Helical" evidence="9">
    <location>
        <begin position="85"/>
        <end position="109"/>
    </location>
</feature>
<gene>
    <name evidence="12" type="primary">modB</name>
    <name evidence="12" type="ORF">ACFO8Q_19045</name>
</gene>
<dbReference type="NCBIfam" id="TIGR02141">
    <property type="entry name" value="modB_ABC"/>
    <property type="match status" value="1"/>
</dbReference>
<evidence type="ECO:0000259" key="11">
    <source>
        <dbReference type="PROSITE" id="PS50928"/>
    </source>
</evidence>
<evidence type="ECO:0000313" key="12">
    <source>
        <dbReference type="EMBL" id="MFC4769431.1"/>
    </source>
</evidence>
<evidence type="ECO:0000256" key="1">
    <source>
        <dbReference type="ARBA" id="ARBA00004651"/>
    </source>
</evidence>
<evidence type="ECO:0000256" key="10">
    <source>
        <dbReference type="RuleBase" id="RU365097"/>
    </source>
</evidence>
<protein>
    <recommendedName>
        <fullName evidence="10">Molybdenum transport system permease</fullName>
    </recommendedName>
</protein>
<sequence>MWTPVWLSLQVAGLATLIVAVLGMLTARWMQQTRLPFKELLDSLFLLPMVLPPTITGFLLLWFLGKKGPVGEMLASFGIEIPFSFAGAVIAAAVVAFPLMYQSAGAGFAAVDRKLELASMSLGAGRIRTFVQVTLPLALPGFLSGIVLTFARALGEFGATLMLAGNIPGVTQTIPLAVFTAVEAGQMEEVTWFVGIMTVLSFVLVFLIKRWGRAQSAKQGGRLRA</sequence>
<comment type="similarity">
    <text evidence="2 10">Belongs to the binding-protein-dependent transport system permease family. CysTW subfamily.</text>
</comment>
<feature type="transmembrane region" description="Helical" evidence="9">
    <location>
        <begin position="6"/>
        <end position="25"/>
    </location>
</feature>
<dbReference type="SUPFAM" id="SSF161098">
    <property type="entry name" value="MetI-like"/>
    <property type="match status" value="1"/>
</dbReference>
<comment type="subcellular location">
    <subcellularLocation>
        <location evidence="1 9">Cell membrane</location>
        <topology evidence="1 9">Multi-pass membrane protein</topology>
    </subcellularLocation>
</comment>
<comment type="caution">
    <text evidence="12">The sequence shown here is derived from an EMBL/GenBank/DDBJ whole genome shotgun (WGS) entry which is preliminary data.</text>
</comment>
<evidence type="ECO:0000256" key="4">
    <source>
        <dbReference type="ARBA" id="ARBA00022475"/>
    </source>
</evidence>
<dbReference type="PANTHER" id="PTHR30183">
    <property type="entry name" value="MOLYBDENUM TRANSPORT SYSTEM PERMEASE PROTEIN MODB"/>
    <property type="match status" value="1"/>
</dbReference>
<dbReference type="CDD" id="cd06261">
    <property type="entry name" value="TM_PBP2"/>
    <property type="match status" value="1"/>
</dbReference>
<feature type="transmembrane region" description="Helical" evidence="9">
    <location>
        <begin position="45"/>
        <end position="65"/>
    </location>
</feature>
<keyword evidence="4 10" id="KW-1003">Cell membrane</keyword>
<reference evidence="13" key="1">
    <citation type="journal article" date="2019" name="Int. J. Syst. Evol. Microbiol.">
        <title>The Global Catalogue of Microorganisms (GCM) 10K type strain sequencing project: providing services to taxonomists for standard genome sequencing and annotation.</title>
        <authorList>
            <consortium name="The Broad Institute Genomics Platform"/>
            <consortium name="The Broad Institute Genome Sequencing Center for Infectious Disease"/>
            <person name="Wu L."/>
            <person name="Ma J."/>
        </authorList>
    </citation>
    <scope>NUCLEOTIDE SEQUENCE [LARGE SCALE GENOMIC DNA]</scope>
    <source>
        <strain evidence="13">WYCCWR 12678</strain>
    </source>
</reference>
<organism evidence="12 13">
    <name type="scientific">Effusibacillus consociatus</name>
    <dbReference type="NCBI Taxonomy" id="1117041"/>
    <lineage>
        <taxon>Bacteria</taxon>
        <taxon>Bacillati</taxon>
        <taxon>Bacillota</taxon>
        <taxon>Bacilli</taxon>
        <taxon>Bacillales</taxon>
        <taxon>Alicyclobacillaceae</taxon>
        <taxon>Effusibacillus</taxon>
    </lineage>
</organism>
<comment type="function">
    <text evidence="10">Part of the binding-protein-dependent transport system for molybdenum; probably responsible for the translocation of the substrate across the membrane.</text>
</comment>
<keyword evidence="5 10" id="KW-0500">Molybdenum</keyword>
<keyword evidence="3 9" id="KW-0813">Transport</keyword>
<feature type="transmembrane region" description="Helical" evidence="9">
    <location>
        <begin position="190"/>
        <end position="208"/>
    </location>
</feature>
<evidence type="ECO:0000256" key="9">
    <source>
        <dbReference type="RuleBase" id="RU363032"/>
    </source>
</evidence>
<feature type="domain" description="ABC transmembrane type-1" evidence="11">
    <location>
        <begin position="5"/>
        <end position="209"/>
    </location>
</feature>
<name>A0ABV9Q5P5_9BACL</name>
<feature type="transmembrane region" description="Helical" evidence="9">
    <location>
        <begin position="130"/>
        <end position="154"/>
    </location>
</feature>
<dbReference type="Proteomes" id="UP001596002">
    <property type="component" value="Unassembled WGS sequence"/>
</dbReference>
<evidence type="ECO:0000256" key="5">
    <source>
        <dbReference type="ARBA" id="ARBA00022505"/>
    </source>
</evidence>
<dbReference type="Gene3D" id="1.10.3720.10">
    <property type="entry name" value="MetI-like"/>
    <property type="match status" value="1"/>
</dbReference>
<proteinExistence type="inferred from homology"/>
<accession>A0ABV9Q5P5</accession>
<dbReference type="PANTHER" id="PTHR30183:SF3">
    <property type="entry name" value="MOLYBDENUM TRANSPORT SYSTEM PERMEASE PROTEIN MODB"/>
    <property type="match status" value="1"/>
</dbReference>
<dbReference type="RefSeq" id="WP_380027966.1">
    <property type="nucleotide sequence ID" value="NZ_JBHSHC010000130.1"/>
</dbReference>
<dbReference type="EMBL" id="JBHSHC010000130">
    <property type="protein sequence ID" value="MFC4769431.1"/>
    <property type="molecule type" value="Genomic_DNA"/>
</dbReference>
<keyword evidence="13" id="KW-1185">Reference proteome</keyword>
<keyword evidence="7 9" id="KW-1133">Transmembrane helix</keyword>
<evidence type="ECO:0000256" key="6">
    <source>
        <dbReference type="ARBA" id="ARBA00022692"/>
    </source>
</evidence>
<dbReference type="InterPro" id="IPR011867">
    <property type="entry name" value="ModB_ABC"/>
</dbReference>
<dbReference type="InterPro" id="IPR035906">
    <property type="entry name" value="MetI-like_sf"/>
</dbReference>
<dbReference type="InterPro" id="IPR000515">
    <property type="entry name" value="MetI-like"/>
</dbReference>